<feature type="domain" description="Haem-binding uptake Tiki superfamily ChaN" evidence="2">
    <location>
        <begin position="59"/>
        <end position="259"/>
    </location>
</feature>
<dbReference type="CDD" id="cd14727">
    <property type="entry name" value="ChanN-like"/>
    <property type="match status" value="1"/>
</dbReference>
<evidence type="ECO:0000313" key="4">
    <source>
        <dbReference type="Proteomes" id="UP001155587"/>
    </source>
</evidence>
<evidence type="ECO:0000256" key="1">
    <source>
        <dbReference type="SAM" id="SignalP"/>
    </source>
</evidence>
<dbReference type="Proteomes" id="UP001155587">
    <property type="component" value="Unassembled WGS sequence"/>
</dbReference>
<gene>
    <name evidence="3" type="ORF">MD535_02470</name>
</gene>
<evidence type="ECO:0000259" key="2">
    <source>
        <dbReference type="Pfam" id="PF04187"/>
    </source>
</evidence>
<proteinExistence type="predicted"/>
<dbReference type="AlphaFoldDB" id="A0A9X3CKC1"/>
<evidence type="ECO:0000313" key="3">
    <source>
        <dbReference type="EMBL" id="MCW8344891.1"/>
    </source>
</evidence>
<feature type="signal peptide" evidence="1">
    <location>
        <begin position="1"/>
        <end position="27"/>
    </location>
</feature>
<dbReference type="PROSITE" id="PS51257">
    <property type="entry name" value="PROKAR_LIPOPROTEIN"/>
    <property type="match status" value="1"/>
</dbReference>
<keyword evidence="3" id="KW-0449">Lipoprotein</keyword>
<dbReference type="Gene3D" id="3.40.50.11550">
    <property type="match status" value="1"/>
</dbReference>
<feature type="chain" id="PRO_5040915335" evidence="1">
    <location>
        <begin position="28"/>
        <end position="324"/>
    </location>
</feature>
<dbReference type="Pfam" id="PF04187">
    <property type="entry name" value="Cofac_haem_bdg"/>
    <property type="match status" value="1"/>
</dbReference>
<sequence>MKFLPIALLASLITGCASSLTTAPSSAAQVQPQPIDTFYDYQLYTATGDPIVVSALPEAIINADVILVGEWHTHSAIHRFQTDLLRSLATNNDKLALSMEQFSRPSQTIVNDYLKGNIGEQTLMSEANAWPNYQSDYRALVEFAKQNQLPIIASNAPKSTVRCIGRTGLSYLDTLEPPERRYVAQTIDTSGSPYKEKFMNSMHHGTPDQTAKQFAAQLTWDATMAESIVHFLRAHPDTQVMHIAGKFHTENGLGTASQILKLEPKLNVLVISPVVEITNADTPATSADMQLLVLPPPTRYVQEAKRMSAYQHLGKRNDGLKCTP</sequence>
<comment type="caution">
    <text evidence="3">The sequence shown here is derived from an EMBL/GenBank/DDBJ whole genome shotgun (WGS) entry which is preliminary data.</text>
</comment>
<dbReference type="InterPro" id="IPR007314">
    <property type="entry name" value="Cofac_haem-bd_dom"/>
</dbReference>
<reference evidence="3" key="1">
    <citation type="submission" date="2022-02" db="EMBL/GenBank/DDBJ databases">
        <title>Vibrio sp. nov, a new bacterium isolated from seawater.</title>
        <authorList>
            <person name="Yuan Y."/>
        </authorList>
    </citation>
    <scope>NUCLEOTIDE SEQUENCE</scope>
    <source>
        <strain evidence="3">ZSDZ65</strain>
    </source>
</reference>
<dbReference type="RefSeq" id="WP_265673356.1">
    <property type="nucleotide sequence ID" value="NZ_JAKRRY010000002.1"/>
</dbReference>
<protein>
    <submittedName>
        <fullName evidence="3">ChaN family lipoprotein</fullName>
    </submittedName>
</protein>
<name>A0A9X3CKC1_9VIBR</name>
<dbReference type="InterPro" id="IPR016773">
    <property type="entry name" value="Fe3_uptake_reg_CjrA_prd"/>
</dbReference>
<accession>A0A9X3CKC1</accession>
<organism evidence="3 4">
    <name type="scientific">Vibrio qingdaonensis</name>
    <dbReference type="NCBI Taxonomy" id="2829491"/>
    <lineage>
        <taxon>Bacteria</taxon>
        <taxon>Pseudomonadati</taxon>
        <taxon>Pseudomonadota</taxon>
        <taxon>Gammaproteobacteria</taxon>
        <taxon>Vibrionales</taxon>
        <taxon>Vibrionaceae</taxon>
        <taxon>Vibrio</taxon>
    </lineage>
</organism>
<keyword evidence="4" id="KW-1185">Reference proteome</keyword>
<keyword evidence="1" id="KW-0732">Signal</keyword>
<dbReference type="EMBL" id="JAKRRY010000002">
    <property type="protein sequence ID" value="MCW8344891.1"/>
    <property type="molecule type" value="Genomic_DNA"/>
</dbReference>
<dbReference type="PIRSF" id="PIRSF020419">
    <property type="entry name" value="Fe_uptake_reg_CjrA_prd"/>
    <property type="match status" value="1"/>
</dbReference>
<dbReference type="SUPFAM" id="SSF159501">
    <property type="entry name" value="EreA/ChaN-like"/>
    <property type="match status" value="1"/>
</dbReference>